<keyword evidence="6 8" id="KW-1133">Transmembrane helix</keyword>
<organism evidence="9 10">
    <name type="scientific">Strigamia maritima</name>
    <name type="common">European centipede</name>
    <name type="synonym">Geophilus maritimus</name>
    <dbReference type="NCBI Taxonomy" id="126957"/>
    <lineage>
        <taxon>Eukaryota</taxon>
        <taxon>Metazoa</taxon>
        <taxon>Ecdysozoa</taxon>
        <taxon>Arthropoda</taxon>
        <taxon>Myriapoda</taxon>
        <taxon>Chilopoda</taxon>
        <taxon>Pleurostigmophora</taxon>
        <taxon>Geophilomorpha</taxon>
        <taxon>Linotaeniidae</taxon>
        <taxon>Strigamia</taxon>
    </lineage>
</organism>
<evidence type="ECO:0000256" key="6">
    <source>
        <dbReference type="ARBA" id="ARBA00022989"/>
    </source>
</evidence>
<dbReference type="GO" id="GO:0005886">
    <property type="term" value="C:plasma membrane"/>
    <property type="evidence" value="ECO:0007669"/>
    <property type="project" value="UniProtKB-SubCell"/>
</dbReference>
<dbReference type="GO" id="GO:0015250">
    <property type="term" value="F:water channel activity"/>
    <property type="evidence" value="ECO:0007669"/>
    <property type="project" value="TreeGrafter"/>
</dbReference>
<feature type="transmembrane region" description="Helical" evidence="8">
    <location>
        <begin position="180"/>
        <end position="199"/>
    </location>
</feature>
<dbReference type="SUPFAM" id="SSF81338">
    <property type="entry name" value="Aquaporin-like"/>
    <property type="match status" value="2"/>
</dbReference>
<evidence type="ECO:0000256" key="2">
    <source>
        <dbReference type="ARBA" id="ARBA00006175"/>
    </source>
</evidence>
<reference evidence="10" key="1">
    <citation type="submission" date="2011-05" db="EMBL/GenBank/DDBJ databases">
        <authorList>
            <person name="Richards S.R."/>
            <person name="Qu J."/>
            <person name="Jiang H."/>
            <person name="Jhangiani S.N."/>
            <person name="Agravi P."/>
            <person name="Goodspeed R."/>
            <person name="Gross S."/>
            <person name="Mandapat C."/>
            <person name="Jackson L."/>
            <person name="Mathew T."/>
            <person name="Pu L."/>
            <person name="Thornton R."/>
            <person name="Saada N."/>
            <person name="Wilczek-Boney K.B."/>
            <person name="Lee S."/>
            <person name="Kovar C."/>
            <person name="Wu Y."/>
            <person name="Scherer S.E."/>
            <person name="Worley K.C."/>
            <person name="Muzny D.M."/>
            <person name="Gibbs R."/>
        </authorList>
    </citation>
    <scope>NUCLEOTIDE SEQUENCE</scope>
    <source>
        <strain evidence="10">Brora</strain>
    </source>
</reference>
<dbReference type="HOGENOM" id="CLU_486027_0_0_1"/>
<dbReference type="OMA" id="EKMNTWT"/>
<comment type="similarity">
    <text evidence="2">Belongs to the MIP/aquaporin (TC 1.A.8) family.</text>
</comment>
<protein>
    <recommendedName>
        <fullName evidence="11">Aquaporin</fullName>
    </recommendedName>
</protein>
<feature type="transmembrane region" description="Helical" evidence="8">
    <location>
        <begin position="425"/>
        <end position="446"/>
    </location>
</feature>
<keyword evidence="4" id="KW-1003">Cell membrane</keyword>
<dbReference type="InterPro" id="IPR034294">
    <property type="entry name" value="Aquaporin_transptr"/>
</dbReference>
<keyword evidence="7 8" id="KW-0472">Membrane</keyword>
<feature type="transmembrane region" description="Helical" evidence="8">
    <location>
        <begin position="384"/>
        <end position="405"/>
    </location>
</feature>
<evidence type="ECO:0000256" key="4">
    <source>
        <dbReference type="ARBA" id="ARBA00022475"/>
    </source>
</evidence>
<feature type="transmembrane region" description="Helical" evidence="8">
    <location>
        <begin position="458"/>
        <end position="476"/>
    </location>
</feature>
<dbReference type="AlphaFoldDB" id="T1IHJ3"/>
<sequence length="561" mass="59688">MPSKEIFGISQITSLRSPLWRQLIAEFFGVLFIVFIGCGSALDGWNANDKAIDEPLDVSTVVRIALAFGLTVAAVVELTGHVSGGHVNPAVTIGLLSVGRIAILPAIFYILAQLLGGLTGAALLKALSPDEINQSLGANKVQKLLNGAQGFGVEFIITALLIFTVFAVTDKRRASEGRGSASLAIGIAVTVGHLLAIKFTGCGMNPARVFGPAVMTGNWDHHWAYWFGECGGAVFAALFYVAVFAAEEPLLARFCGSRSGSMNNGGKVENIPVSAVTESFHHSSMRLKSAKALGVTEVIADPLKIARALVAEYVATTLLLTVGIASGLPDKSGFEPNVFQSSIGGGLAIISAIQMSINVSGAHLNPAITVPLFVVGRIKFIKTVLYIIVQCIAGITAVMLLKTFLPEELTVDNLFVKPGDGLENYQIFGIEFIATMTLVLAGCTLADNKIAPVRGVECLLMGFVVISLQLFALKFSGCGLNPARILGPAILKPADTNWQHIWIYCVAEISGGITAAVFYFLVLHDHHTITRVLPRPRMQSILDELKIISRARNTVSVVSHQ</sequence>
<dbReference type="EMBL" id="JH429910">
    <property type="status" value="NOT_ANNOTATED_CDS"/>
    <property type="molecule type" value="Genomic_DNA"/>
</dbReference>
<dbReference type="PANTHER" id="PTHR19139:SF199">
    <property type="entry name" value="MIP17260P"/>
    <property type="match status" value="1"/>
</dbReference>
<dbReference type="CDD" id="cd00333">
    <property type="entry name" value="MIP"/>
    <property type="match status" value="1"/>
</dbReference>
<feature type="transmembrane region" description="Helical" evidence="8">
    <location>
        <begin position="62"/>
        <end position="80"/>
    </location>
</feature>
<evidence type="ECO:0000256" key="3">
    <source>
        <dbReference type="ARBA" id="ARBA00022448"/>
    </source>
</evidence>
<evidence type="ECO:0000313" key="9">
    <source>
        <dbReference type="EnsemblMetazoa" id="SMAR000308-PA"/>
    </source>
</evidence>
<dbReference type="InterPro" id="IPR023271">
    <property type="entry name" value="Aquaporin-like"/>
</dbReference>
<dbReference type="STRING" id="126957.T1IHJ3"/>
<name>T1IHJ3_STRMM</name>
<feature type="transmembrane region" description="Helical" evidence="8">
    <location>
        <begin position="144"/>
        <end position="168"/>
    </location>
</feature>
<evidence type="ECO:0000256" key="7">
    <source>
        <dbReference type="ARBA" id="ARBA00023136"/>
    </source>
</evidence>
<dbReference type="Proteomes" id="UP000014500">
    <property type="component" value="Unassembled WGS sequence"/>
</dbReference>
<dbReference type="PRINTS" id="PR00783">
    <property type="entry name" value="MINTRINSICP"/>
</dbReference>
<reference evidence="9" key="2">
    <citation type="submission" date="2015-02" db="UniProtKB">
        <authorList>
            <consortium name="EnsemblMetazoa"/>
        </authorList>
    </citation>
    <scope>IDENTIFICATION</scope>
</reference>
<comment type="subcellular location">
    <subcellularLocation>
        <location evidence="1">Cell membrane</location>
        <topology evidence="1">Multi-pass membrane protein</topology>
    </subcellularLocation>
</comment>
<evidence type="ECO:0000313" key="10">
    <source>
        <dbReference type="Proteomes" id="UP000014500"/>
    </source>
</evidence>
<dbReference type="PROSITE" id="PS00221">
    <property type="entry name" value="MIP"/>
    <property type="match status" value="1"/>
</dbReference>
<evidence type="ECO:0000256" key="1">
    <source>
        <dbReference type="ARBA" id="ARBA00004651"/>
    </source>
</evidence>
<dbReference type="EnsemblMetazoa" id="SMAR000308-RA">
    <property type="protein sequence ID" value="SMAR000308-PA"/>
    <property type="gene ID" value="SMAR000308"/>
</dbReference>
<feature type="transmembrane region" description="Helical" evidence="8">
    <location>
        <begin position="501"/>
        <end position="522"/>
    </location>
</feature>
<keyword evidence="5 8" id="KW-0812">Transmembrane</keyword>
<dbReference type="InterPro" id="IPR000425">
    <property type="entry name" value="MIP"/>
</dbReference>
<dbReference type="Gene3D" id="1.20.1080.10">
    <property type="entry name" value="Glycerol uptake facilitator protein"/>
    <property type="match status" value="2"/>
</dbReference>
<feature type="transmembrane region" description="Helical" evidence="8">
    <location>
        <begin position="23"/>
        <end position="42"/>
    </location>
</feature>
<keyword evidence="10" id="KW-1185">Reference proteome</keyword>
<evidence type="ECO:0000256" key="5">
    <source>
        <dbReference type="ARBA" id="ARBA00022692"/>
    </source>
</evidence>
<dbReference type="eggNOG" id="KOG0223">
    <property type="taxonomic scope" value="Eukaryota"/>
</dbReference>
<dbReference type="InterPro" id="IPR022357">
    <property type="entry name" value="MIP_CS"/>
</dbReference>
<proteinExistence type="inferred from homology"/>
<evidence type="ECO:0008006" key="11">
    <source>
        <dbReference type="Google" id="ProtNLM"/>
    </source>
</evidence>
<dbReference type="Pfam" id="PF00230">
    <property type="entry name" value="MIP"/>
    <property type="match status" value="2"/>
</dbReference>
<feature type="transmembrane region" description="Helical" evidence="8">
    <location>
        <begin position="101"/>
        <end position="124"/>
    </location>
</feature>
<accession>T1IHJ3</accession>
<dbReference type="NCBIfam" id="TIGR00861">
    <property type="entry name" value="MIP"/>
    <property type="match status" value="1"/>
</dbReference>
<dbReference type="PANTHER" id="PTHR19139">
    <property type="entry name" value="AQUAPORIN TRANSPORTER"/>
    <property type="match status" value="1"/>
</dbReference>
<feature type="transmembrane region" description="Helical" evidence="8">
    <location>
        <begin position="223"/>
        <end position="246"/>
    </location>
</feature>
<evidence type="ECO:0000256" key="8">
    <source>
        <dbReference type="SAM" id="Phobius"/>
    </source>
</evidence>
<keyword evidence="3" id="KW-0813">Transport</keyword>